<dbReference type="SUPFAM" id="SSF161084">
    <property type="entry name" value="MAPEG domain-like"/>
    <property type="match status" value="1"/>
</dbReference>
<dbReference type="InterPro" id="IPR023352">
    <property type="entry name" value="MAPEG-like_dom_sf"/>
</dbReference>
<sequence>MAIEIPSEYGYVIAAIGACFVPLSYGAYRVVVARKTFGVKYPDLYAPHGHEKKKEFDCVQRGHQNTLEQFPTVFPTVATTAMCAGLAFPRAAATCLGFWIVGRVLYIRGYATGVPGKRQFGGIVSHLGDIPLVIMCFVAGKRFIDA</sequence>
<dbReference type="GO" id="GO:0005783">
    <property type="term" value="C:endoplasmic reticulum"/>
    <property type="evidence" value="ECO:0007669"/>
    <property type="project" value="TreeGrafter"/>
</dbReference>
<evidence type="ECO:0000256" key="2">
    <source>
        <dbReference type="ARBA" id="ARBA00022692"/>
    </source>
</evidence>
<gene>
    <name evidence="6" type="ORF">OT_ostta12g02410</name>
</gene>
<reference evidence="7" key="1">
    <citation type="journal article" date="2006" name="Proc. Natl. Acad. Sci. U.S.A.">
        <title>Genome analysis of the smallest free-living eukaryote Ostreococcus tauri unveils many unique features.</title>
        <authorList>
            <person name="Derelle E."/>
            <person name="Ferraz C."/>
            <person name="Rombauts S."/>
            <person name="Rouze P."/>
            <person name="Worden A.Z."/>
            <person name="Robbens S."/>
            <person name="Partensky F."/>
            <person name="Degroeve S."/>
            <person name="Echeynie S."/>
            <person name="Cooke R."/>
            <person name="Saeys Y."/>
            <person name="Wuyts J."/>
            <person name="Jabbari K."/>
            <person name="Bowler C."/>
            <person name="Panaud O."/>
            <person name="Piegu B."/>
            <person name="Ball S.G."/>
            <person name="Ral J.-P."/>
            <person name="Bouget F.-Y."/>
            <person name="Piganeau G."/>
            <person name="De Baets B."/>
            <person name="Picard A."/>
            <person name="Delseny M."/>
            <person name="Demaille J."/>
            <person name="Van de Peer Y."/>
            <person name="Moreau H."/>
        </authorList>
    </citation>
    <scope>NUCLEOTIDE SEQUENCE [LARGE SCALE GENOMIC DNA]</scope>
    <source>
        <strain evidence="7">OTTH 0595 / CCAP 157/2 / RCC745</strain>
    </source>
</reference>
<dbReference type="InterPro" id="IPR050997">
    <property type="entry name" value="MAPEG"/>
</dbReference>
<evidence type="ECO:0000256" key="3">
    <source>
        <dbReference type="ARBA" id="ARBA00022989"/>
    </source>
</evidence>
<keyword evidence="4 5" id="KW-0472">Membrane</keyword>
<dbReference type="Pfam" id="PF01124">
    <property type="entry name" value="MAPEG"/>
    <property type="match status" value="1"/>
</dbReference>
<evidence type="ECO:0000313" key="7">
    <source>
        <dbReference type="Proteomes" id="UP000009170"/>
    </source>
</evidence>
<reference evidence="6 7" key="2">
    <citation type="journal article" date="2014" name="BMC Genomics">
        <title>An improved genome of the model marine alga Ostreococcus tauri unfolds by assessing Illumina de novo assemblies.</title>
        <authorList>
            <person name="Blanc-Mathieu R."/>
            <person name="Verhelst B."/>
            <person name="Derelle E."/>
            <person name="Rombauts S."/>
            <person name="Bouget F.Y."/>
            <person name="Carre I."/>
            <person name="Chateau A."/>
            <person name="Eyre-Walker A."/>
            <person name="Grimsley N."/>
            <person name="Moreau H."/>
            <person name="Piegu B."/>
            <person name="Rivals E."/>
            <person name="Schackwitz W."/>
            <person name="Van de Peer Y."/>
            <person name="Piganeau G."/>
        </authorList>
    </citation>
    <scope>NUCLEOTIDE SEQUENCE [LARGE SCALE GENOMIC DNA]</scope>
    <source>
        <strain evidence="7">OTTH 0595 / CCAP 157/2 / RCC745</strain>
    </source>
</reference>
<feature type="transmembrane region" description="Helical" evidence="5">
    <location>
        <begin position="12"/>
        <end position="31"/>
    </location>
</feature>
<dbReference type="Gene3D" id="1.20.120.550">
    <property type="entry name" value="Membrane associated eicosanoid/glutathione metabolism-like domain"/>
    <property type="match status" value="1"/>
</dbReference>
<dbReference type="InParanoid" id="A0A090MD14"/>
<evidence type="ECO:0000313" key="6">
    <source>
        <dbReference type="EMBL" id="CEF99934.1"/>
    </source>
</evidence>
<dbReference type="STRING" id="70448.A0A090MD14"/>
<proteinExistence type="predicted"/>
<accession>A0A090MD14</accession>
<organism evidence="6 7">
    <name type="scientific">Ostreococcus tauri</name>
    <name type="common">Marine green alga</name>
    <dbReference type="NCBI Taxonomy" id="70448"/>
    <lineage>
        <taxon>Eukaryota</taxon>
        <taxon>Viridiplantae</taxon>
        <taxon>Chlorophyta</taxon>
        <taxon>Mamiellophyceae</taxon>
        <taxon>Mamiellales</taxon>
        <taxon>Bathycoccaceae</taxon>
        <taxon>Ostreococcus</taxon>
    </lineage>
</organism>
<dbReference type="PANTHER" id="PTHR10250">
    <property type="entry name" value="MICROSOMAL GLUTATHIONE S-TRANSFERASE"/>
    <property type="match status" value="1"/>
</dbReference>
<keyword evidence="3 5" id="KW-1133">Transmembrane helix</keyword>
<dbReference type="GO" id="GO:0004364">
    <property type="term" value="F:glutathione transferase activity"/>
    <property type="evidence" value="ECO:0007669"/>
    <property type="project" value="TreeGrafter"/>
</dbReference>
<dbReference type="OrthoDB" id="410651at2759"/>
<protein>
    <submittedName>
        <fullName evidence="6">Membrane-associated, eicosanoid/glutathione metabolism (MAPEG) protein</fullName>
    </submittedName>
</protein>
<dbReference type="GO" id="GO:0004602">
    <property type="term" value="F:glutathione peroxidase activity"/>
    <property type="evidence" value="ECO:0007669"/>
    <property type="project" value="TreeGrafter"/>
</dbReference>
<evidence type="ECO:0000256" key="4">
    <source>
        <dbReference type="ARBA" id="ARBA00023136"/>
    </source>
</evidence>
<dbReference type="RefSeq" id="XP_022840118.1">
    <property type="nucleotide sequence ID" value="XM_022982898.1"/>
</dbReference>
<evidence type="ECO:0000256" key="1">
    <source>
        <dbReference type="ARBA" id="ARBA00004141"/>
    </source>
</evidence>
<comment type="caution">
    <text evidence="6">The sequence shown here is derived from an EMBL/GenBank/DDBJ whole genome shotgun (WGS) entry which is preliminary data.</text>
</comment>
<dbReference type="AlphaFoldDB" id="A0A090MD14"/>
<dbReference type="PANTHER" id="PTHR10250:SF26">
    <property type="entry name" value="GLUTATHIONE S-TRANSFERASE 3, MITOCHONDRIAL"/>
    <property type="match status" value="1"/>
</dbReference>
<dbReference type="KEGG" id="ota:OT_ostta12g02410"/>
<dbReference type="EMBL" id="CAID01000012">
    <property type="protein sequence ID" value="CEF99934.1"/>
    <property type="molecule type" value="Genomic_DNA"/>
</dbReference>
<dbReference type="GO" id="GO:0016020">
    <property type="term" value="C:membrane"/>
    <property type="evidence" value="ECO:0007669"/>
    <property type="project" value="UniProtKB-SubCell"/>
</dbReference>
<name>A0A090MD14_OSTTA</name>
<dbReference type="InterPro" id="IPR001129">
    <property type="entry name" value="Membr-assoc_MAPEG"/>
</dbReference>
<dbReference type="GO" id="GO:0006691">
    <property type="term" value="P:leukotriene metabolic process"/>
    <property type="evidence" value="ECO:0007669"/>
    <property type="project" value="UniProtKB-ARBA"/>
</dbReference>
<comment type="subcellular location">
    <subcellularLocation>
        <location evidence="1">Membrane</location>
        <topology evidence="1">Multi-pass membrane protein</topology>
    </subcellularLocation>
</comment>
<dbReference type="FunCoup" id="A0A090MD14">
    <property type="interactions" value="902"/>
</dbReference>
<dbReference type="GO" id="GO:0005635">
    <property type="term" value="C:nuclear envelope"/>
    <property type="evidence" value="ECO:0007669"/>
    <property type="project" value="TreeGrafter"/>
</dbReference>
<keyword evidence="7" id="KW-1185">Reference proteome</keyword>
<dbReference type="GeneID" id="9836008"/>
<evidence type="ECO:0000256" key="5">
    <source>
        <dbReference type="SAM" id="Phobius"/>
    </source>
</evidence>
<keyword evidence="2 5" id="KW-0812">Transmembrane</keyword>
<dbReference type="Proteomes" id="UP000009170">
    <property type="component" value="Unassembled WGS sequence"/>
</dbReference>